<accession>A0A419WDP7</accession>
<dbReference type="InterPro" id="IPR015797">
    <property type="entry name" value="NUDIX_hydrolase-like_dom_sf"/>
</dbReference>
<dbReference type="OrthoDB" id="195398at2157"/>
<reference evidence="1 2" key="1">
    <citation type="submission" date="2018-09" db="EMBL/GenBank/DDBJ databases">
        <title>Genomic Encyclopedia of Archaeal and Bacterial Type Strains, Phase II (KMG-II): from individual species to whole genera.</title>
        <authorList>
            <person name="Goeker M."/>
        </authorList>
    </citation>
    <scope>NUCLEOTIDE SEQUENCE [LARGE SCALE GENOMIC DNA]</scope>
    <source>
        <strain evidence="1 2">DSM 13151</strain>
    </source>
</reference>
<evidence type="ECO:0008006" key="3">
    <source>
        <dbReference type="Google" id="ProtNLM"/>
    </source>
</evidence>
<dbReference type="Gene3D" id="3.90.79.10">
    <property type="entry name" value="Nucleoside Triphosphate Pyrophosphohydrolase"/>
    <property type="match status" value="1"/>
</dbReference>
<proteinExistence type="predicted"/>
<evidence type="ECO:0000313" key="2">
    <source>
        <dbReference type="Proteomes" id="UP000283805"/>
    </source>
</evidence>
<evidence type="ECO:0000313" key="1">
    <source>
        <dbReference type="EMBL" id="RKD93599.1"/>
    </source>
</evidence>
<comment type="caution">
    <text evidence="1">The sequence shown here is derived from an EMBL/GenBank/DDBJ whole genome shotgun (WGS) entry which is preliminary data.</text>
</comment>
<dbReference type="EMBL" id="RAPO01000003">
    <property type="protein sequence ID" value="RKD93599.1"/>
    <property type="molecule type" value="Genomic_DNA"/>
</dbReference>
<gene>
    <name evidence="1" type="ORF">ATJ93_3229</name>
</gene>
<dbReference type="SUPFAM" id="SSF55811">
    <property type="entry name" value="Nudix"/>
    <property type="match status" value="1"/>
</dbReference>
<dbReference type="AlphaFoldDB" id="A0A419WDP7"/>
<protein>
    <recommendedName>
        <fullName evidence="3">ADP-ribose pyrophosphatase YjhB (NUDIX family)</fullName>
    </recommendedName>
</protein>
<dbReference type="Proteomes" id="UP000283805">
    <property type="component" value="Unassembled WGS sequence"/>
</dbReference>
<organism evidence="1 2">
    <name type="scientific">Halopiger aswanensis</name>
    <dbReference type="NCBI Taxonomy" id="148449"/>
    <lineage>
        <taxon>Archaea</taxon>
        <taxon>Methanobacteriati</taxon>
        <taxon>Methanobacteriota</taxon>
        <taxon>Stenosarchaea group</taxon>
        <taxon>Halobacteria</taxon>
        <taxon>Halobacteriales</taxon>
        <taxon>Natrialbaceae</taxon>
        <taxon>Halopiger</taxon>
    </lineage>
</organism>
<dbReference type="RefSeq" id="WP_120245598.1">
    <property type="nucleotide sequence ID" value="NZ_RAPO01000003.1"/>
</dbReference>
<sequence>MESLSDPERLRDRDDVRALEETRVVPQSEFESVVGTVDSHVAVGITDDDGAVLLENDGTHGWTLPAFVVDADEDWAETARRGIDRLTDGPVELAAPELVRRVEFRPGGQDRGGAEPELRLRMYNVVVRAAAADQDPVTIDRSPERGLEWFGKIPDEQDGAVADDIRLFLE</sequence>
<name>A0A419WDP7_9EURY</name>
<dbReference type="CDD" id="cd02883">
    <property type="entry name" value="NUDIX_Hydrolase"/>
    <property type="match status" value="1"/>
</dbReference>
<keyword evidence="2" id="KW-1185">Reference proteome</keyword>